<dbReference type="Pfam" id="PF04520">
    <property type="entry name" value="Senescence_reg"/>
    <property type="match status" value="1"/>
</dbReference>
<protein>
    <submittedName>
        <fullName evidence="2">Uncharacterized protein</fullName>
    </submittedName>
</protein>
<dbReference type="AlphaFoldDB" id="A0AAV9MJB7"/>
<dbReference type="PANTHER" id="PTHR33083:SF49">
    <property type="entry name" value="SENESCENCE REGULATOR"/>
    <property type="match status" value="1"/>
</dbReference>
<dbReference type="PANTHER" id="PTHR33083">
    <property type="entry name" value="EXPRESSED PROTEIN"/>
    <property type="match status" value="1"/>
</dbReference>
<evidence type="ECO:0000313" key="2">
    <source>
        <dbReference type="EMBL" id="KAK4736970.1"/>
    </source>
</evidence>
<accession>A0AAV9MJB7</accession>
<name>A0AAV9MJB7_9SOLN</name>
<comment type="caution">
    <text evidence="2">The sequence shown here is derived from an EMBL/GenBank/DDBJ whole genome shotgun (WGS) entry which is preliminary data.</text>
</comment>
<evidence type="ECO:0000256" key="1">
    <source>
        <dbReference type="ARBA" id="ARBA00034773"/>
    </source>
</evidence>
<dbReference type="Proteomes" id="UP001311915">
    <property type="component" value="Unassembled WGS sequence"/>
</dbReference>
<comment type="similarity">
    <text evidence="1">Belongs to the senescence regulator S40 family.</text>
</comment>
<dbReference type="InterPro" id="IPR007608">
    <property type="entry name" value="Senescence_reg_S40"/>
</dbReference>
<organism evidence="2 3">
    <name type="scientific">Solanum pinnatisectum</name>
    <name type="common">tansyleaf nightshade</name>
    <dbReference type="NCBI Taxonomy" id="50273"/>
    <lineage>
        <taxon>Eukaryota</taxon>
        <taxon>Viridiplantae</taxon>
        <taxon>Streptophyta</taxon>
        <taxon>Embryophyta</taxon>
        <taxon>Tracheophyta</taxon>
        <taxon>Spermatophyta</taxon>
        <taxon>Magnoliopsida</taxon>
        <taxon>eudicotyledons</taxon>
        <taxon>Gunneridae</taxon>
        <taxon>Pentapetalae</taxon>
        <taxon>asterids</taxon>
        <taxon>lamiids</taxon>
        <taxon>Solanales</taxon>
        <taxon>Solanaceae</taxon>
        <taxon>Solanoideae</taxon>
        <taxon>Solaneae</taxon>
        <taxon>Solanum</taxon>
    </lineage>
</organism>
<reference evidence="2 3" key="1">
    <citation type="submission" date="2023-10" db="EMBL/GenBank/DDBJ databases">
        <title>Genome-Wide Identification Analysis in wild type Solanum Pinnatisectum Reveals Some Genes Defensing Phytophthora Infestans.</title>
        <authorList>
            <person name="Sun C."/>
        </authorList>
    </citation>
    <scope>NUCLEOTIDE SEQUENCE [LARGE SCALE GENOMIC DNA]</scope>
    <source>
        <strain evidence="2">LQN</strain>
        <tissue evidence="2">Leaf</tissue>
    </source>
</reference>
<gene>
    <name evidence="2" type="ORF">R3W88_000667</name>
</gene>
<sequence>MIWKVIMKQDTNSIPMNKASLFNENKYNFFEDGYTDDDDDVEMVPPRMIIRRRISRRMMEILVCIGYGGMLKRRNLSQLKDSILRMIGFIET</sequence>
<evidence type="ECO:0000313" key="3">
    <source>
        <dbReference type="Proteomes" id="UP001311915"/>
    </source>
</evidence>
<dbReference type="GO" id="GO:0010150">
    <property type="term" value="P:leaf senescence"/>
    <property type="evidence" value="ECO:0007669"/>
    <property type="project" value="UniProtKB-ARBA"/>
</dbReference>
<proteinExistence type="inferred from homology"/>
<keyword evidence="3" id="KW-1185">Reference proteome</keyword>
<dbReference type="EMBL" id="JAWPEI010000001">
    <property type="protein sequence ID" value="KAK4736970.1"/>
    <property type="molecule type" value="Genomic_DNA"/>
</dbReference>